<dbReference type="Gene3D" id="1.10.287.110">
    <property type="entry name" value="DnaJ domain"/>
    <property type="match status" value="1"/>
</dbReference>
<dbReference type="AlphaFoldDB" id="A0A0C2XJR0"/>
<accession>A0A0C2XJR0</accession>
<dbReference type="InterPro" id="IPR036869">
    <property type="entry name" value="J_dom_sf"/>
</dbReference>
<dbReference type="GO" id="GO:0031072">
    <property type="term" value="F:heat shock protein binding"/>
    <property type="evidence" value="ECO:0007669"/>
    <property type="project" value="TreeGrafter"/>
</dbReference>
<dbReference type="Pfam" id="PF23302">
    <property type="entry name" value="HTH_DNAJC9"/>
    <property type="match status" value="1"/>
</dbReference>
<dbReference type="PANTHER" id="PTHR44144:SF1">
    <property type="entry name" value="DNAJ HOMOLOG SUBFAMILY C MEMBER 9"/>
    <property type="match status" value="1"/>
</dbReference>
<evidence type="ECO:0000313" key="4">
    <source>
        <dbReference type="Proteomes" id="UP000054549"/>
    </source>
</evidence>
<dbReference type="GO" id="GO:0005634">
    <property type="term" value="C:nucleus"/>
    <property type="evidence" value="ECO:0007669"/>
    <property type="project" value="TreeGrafter"/>
</dbReference>
<gene>
    <name evidence="3" type="ORF">M378DRAFT_700434</name>
</gene>
<reference evidence="3 4" key="1">
    <citation type="submission" date="2014-04" db="EMBL/GenBank/DDBJ databases">
        <title>Evolutionary Origins and Diversification of the Mycorrhizal Mutualists.</title>
        <authorList>
            <consortium name="DOE Joint Genome Institute"/>
            <consortium name="Mycorrhizal Genomics Consortium"/>
            <person name="Kohler A."/>
            <person name="Kuo A."/>
            <person name="Nagy L.G."/>
            <person name="Floudas D."/>
            <person name="Copeland A."/>
            <person name="Barry K.W."/>
            <person name="Cichocki N."/>
            <person name="Veneault-Fourrey C."/>
            <person name="LaButti K."/>
            <person name="Lindquist E.A."/>
            <person name="Lipzen A."/>
            <person name="Lundell T."/>
            <person name="Morin E."/>
            <person name="Murat C."/>
            <person name="Riley R."/>
            <person name="Ohm R."/>
            <person name="Sun H."/>
            <person name="Tunlid A."/>
            <person name="Henrissat B."/>
            <person name="Grigoriev I.V."/>
            <person name="Hibbett D.S."/>
            <person name="Martin F."/>
        </authorList>
    </citation>
    <scope>NUCLEOTIDE SEQUENCE [LARGE SCALE GENOMIC DNA]</scope>
    <source>
        <strain evidence="3 4">Koide BX008</strain>
    </source>
</reference>
<dbReference type="Proteomes" id="UP000054549">
    <property type="component" value="Unassembled WGS sequence"/>
</dbReference>
<dbReference type="Pfam" id="PF00226">
    <property type="entry name" value="DnaJ"/>
    <property type="match status" value="1"/>
</dbReference>
<feature type="region of interest" description="Disordered" evidence="1">
    <location>
        <begin position="227"/>
        <end position="252"/>
    </location>
</feature>
<dbReference type="InParanoid" id="A0A0C2XJR0"/>
<dbReference type="FunCoup" id="A0A0C2XJR0">
    <property type="interactions" value="724"/>
</dbReference>
<dbReference type="InterPro" id="IPR052594">
    <property type="entry name" value="J_domain-containing_protein"/>
</dbReference>
<dbReference type="GO" id="GO:0005737">
    <property type="term" value="C:cytoplasm"/>
    <property type="evidence" value="ECO:0007669"/>
    <property type="project" value="TreeGrafter"/>
</dbReference>
<name>A0A0C2XJR0_AMAMK</name>
<dbReference type="PRINTS" id="PR00625">
    <property type="entry name" value="JDOMAIN"/>
</dbReference>
<dbReference type="OrthoDB" id="110024at2759"/>
<dbReference type="InterPro" id="IPR056453">
    <property type="entry name" value="HTH_DNAJC9"/>
</dbReference>
<dbReference type="InterPro" id="IPR001623">
    <property type="entry name" value="DnaJ_domain"/>
</dbReference>
<evidence type="ECO:0000256" key="1">
    <source>
        <dbReference type="SAM" id="MobiDB-lite"/>
    </source>
</evidence>
<dbReference type="STRING" id="946122.A0A0C2XJR0"/>
<proteinExistence type="predicted"/>
<dbReference type="PANTHER" id="PTHR44144">
    <property type="entry name" value="DNAJ HOMOLOG SUBFAMILY C MEMBER 9"/>
    <property type="match status" value="1"/>
</dbReference>
<sequence length="352" mass="40026">MDQEDPISQFFPGEEGVNLYAVLQLDQDASSDDIKKAYRRLALKYHPDKHANATEDAKADMSLKFQQVGFAYSIVSDDKKRKRYDRTGKTADVFDFAEGEDGWEAYFADLFDRVTKGKLDEMKKEYQSSTEETEDLKSAYLDTKGSIGEIMNLIPHSTHDDEARFIVILSSLISKRELPNLPMWESSIEDEKARLARKKVGEKEASEAETLAKELGVWDEFYGSGKAGERKGKGKANGKMKKQDASDAEVEEDYSGLQALMLKRKEKIADSFFDNLAAKYVEPEKKPKGRGRKRERAVDDEDQSPKKRRSVVLPPEIDDEEFAKLQEKMFGNKPKSSKSEQRTRRSGRSKAT</sequence>
<dbReference type="EMBL" id="KN818225">
    <property type="protein sequence ID" value="KIL69736.1"/>
    <property type="molecule type" value="Genomic_DNA"/>
</dbReference>
<organism evidence="3 4">
    <name type="scientific">Amanita muscaria (strain Koide BX008)</name>
    <dbReference type="NCBI Taxonomy" id="946122"/>
    <lineage>
        <taxon>Eukaryota</taxon>
        <taxon>Fungi</taxon>
        <taxon>Dikarya</taxon>
        <taxon>Basidiomycota</taxon>
        <taxon>Agaricomycotina</taxon>
        <taxon>Agaricomycetes</taxon>
        <taxon>Agaricomycetidae</taxon>
        <taxon>Agaricales</taxon>
        <taxon>Pluteineae</taxon>
        <taxon>Amanitaceae</taxon>
        <taxon>Amanita</taxon>
    </lineage>
</organism>
<dbReference type="HOGENOM" id="CLU_055868_0_0_1"/>
<keyword evidence="4" id="KW-1185">Reference proteome</keyword>
<protein>
    <recommendedName>
        <fullName evidence="2">J domain-containing protein</fullName>
    </recommendedName>
</protein>
<dbReference type="SMART" id="SM00271">
    <property type="entry name" value="DnaJ"/>
    <property type="match status" value="1"/>
</dbReference>
<dbReference type="SUPFAM" id="SSF46565">
    <property type="entry name" value="Chaperone J-domain"/>
    <property type="match status" value="1"/>
</dbReference>
<dbReference type="PROSITE" id="PS50076">
    <property type="entry name" value="DNAJ_2"/>
    <property type="match status" value="1"/>
</dbReference>
<evidence type="ECO:0000259" key="2">
    <source>
        <dbReference type="PROSITE" id="PS50076"/>
    </source>
</evidence>
<feature type="domain" description="J" evidence="2">
    <location>
        <begin position="18"/>
        <end position="88"/>
    </location>
</feature>
<dbReference type="CDD" id="cd06257">
    <property type="entry name" value="DnaJ"/>
    <property type="match status" value="1"/>
</dbReference>
<feature type="region of interest" description="Disordered" evidence="1">
    <location>
        <begin position="279"/>
        <end position="352"/>
    </location>
</feature>
<evidence type="ECO:0000313" key="3">
    <source>
        <dbReference type="EMBL" id="KIL69736.1"/>
    </source>
</evidence>